<organism evidence="3 4">
    <name type="scientific">Iris pallida</name>
    <name type="common">Sweet iris</name>
    <dbReference type="NCBI Taxonomy" id="29817"/>
    <lineage>
        <taxon>Eukaryota</taxon>
        <taxon>Viridiplantae</taxon>
        <taxon>Streptophyta</taxon>
        <taxon>Embryophyta</taxon>
        <taxon>Tracheophyta</taxon>
        <taxon>Spermatophyta</taxon>
        <taxon>Magnoliopsida</taxon>
        <taxon>Liliopsida</taxon>
        <taxon>Asparagales</taxon>
        <taxon>Iridaceae</taxon>
        <taxon>Iridoideae</taxon>
        <taxon>Irideae</taxon>
        <taxon>Iris</taxon>
    </lineage>
</organism>
<proteinExistence type="predicted"/>
<dbReference type="Proteomes" id="UP001140949">
    <property type="component" value="Unassembled WGS sequence"/>
</dbReference>
<dbReference type="AlphaFoldDB" id="A0AAX6DFD3"/>
<reference evidence="3" key="2">
    <citation type="submission" date="2023-04" db="EMBL/GenBank/DDBJ databases">
        <authorList>
            <person name="Bruccoleri R.E."/>
            <person name="Oakeley E.J."/>
            <person name="Faust A.-M."/>
            <person name="Dessus-Babus S."/>
            <person name="Altorfer M."/>
            <person name="Burckhardt D."/>
            <person name="Oertli M."/>
            <person name="Naumann U."/>
            <person name="Petersen F."/>
            <person name="Wong J."/>
        </authorList>
    </citation>
    <scope>NUCLEOTIDE SEQUENCE</scope>
    <source>
        <strain evidence="3">GSM-AAB239-AS_SAM_17_03QT</strain>
        <tissue evidence="3">Leaf</tissue>
    </source>
</reference>
<accession>A0AAX6DFD3</accession>
<gene>
    <name evidence="3" type="ORF">M6B38_248680</name>
</gene>
<evidence type="ECO:0000256" key="1">
    <source>
        <dbReference type="SAM" id="MobiDB-lite"/>
    </source>
</evidence>
<comment type="caution">
    <text evidence="3">The sequence shown here is derived from an EMBL/GenBank/DDBJ whole genome shotgun (WGS) entry which is preliminary data.</text>
</comment>
<reference evidence="3" key="1">
    <citation type="journal article" date="2023" name="GigaByte">
        <title>Genome assembly of the bearded iris, Iris pallida Lam.</title>
        <authorList>
            <person name="Bruccoleri R.E."/>
            <person name="Oakeley E.J."/>
            <person name="Faust A.M.E."/>
            <person name="Altorfer M."/>
            <person name="Dessus-Babus S."/>
            <person name="Burckhardt D."/>
            <person name="Oertli M."/>
            <person name="Naumann U."/>
            <person name="Petersen F."/>
            <person name="Wong J."/>
        </authorList>
    </citation>
    <scope>NUCLEOTIDE SEQUENCE</scope>
    <source>
        <strain evidence="3">GSM-AAB239-AS_SAM_17_03QT</strain>
    </source>
</reference>
<evidence type="ECO:0000313" key="4">
    <source>
        <dbReference type="Proteomes" id="UP001140949"/>
    </source>
</evidence>
<feature type="compositionally biased region" description="Low complexity" evidence="1">
    <location>
        <begin position="56"/>
        <end position="68"/>
    </location>
</feature>
<keyword evidence="4" id="KW-1185">Reference proteome</keyword>
<dbReference type="InterPro" id="IPR040358">
    <property type="entry name" value="At4g22758-like"/>
</dbReference>
<evidence type="ECO:0000313" key="3">
    <source>
        <dbReference type="EMBL" id="KAJ6790471.1"/>
    </source>
</evidence>
<name>A0AAX6DFD3_IRIPA</name>
<dbReference type="Pfam" id="PF23156">
    <property type="entry name" value="DUF7054"/>
    <property type="match status" value="1"/>
</dbReference>
<dbReference type="InterPro" id="IPR055482">
    <property type="entry name" value="DUF7054"/>
</dbReference>
<dbReference type="PANTHER" id="PTHR33270">
    <property type="entry name" value="BNAC05G50380D PROTEIN"/>
    <property type="match status" value="1"/>
</dbReference>
<feature type="compositionally biased region" description="Basic and acidic residues" evidence="1">
    <location>
        <begin position="69"/>
        <end position="86"/>
    </location>
</feature>
<dbReference type="PANTHER" id="PTHR33270:SF24">
    <property type="entry name" value="EXPRESSED PROTEIN"/>
    <property type="match status" value="1"/>
</dbReference>
<feature type="region of interest" description="Disordered" evidence="1">
    <location>
        <begin position="1"/>
        <end position="89"/>
    </location>
</feature>
<protein>
    <recommendedName>
        <fullName evidence="2">DUF7054 domain-containing protein</fullName>
    </recommendedName>
</protein>
<feature type="domain" description="DUF7054" evidence="2">
    <location>
        <begin position="90"/>
        <end position="174"/>
    </location>
</feature>
<feature type="compositionally biased region" description="Gly residues" evidence="1">
    <location>
        <begin position="1"/>
        <end position="10"/>
    </location>
</feature>
<dbReference type="EMBL" id="JANAVB010045219">
    <property type="protein sequence ID" value="KAJ6790471.1"/>
    <property type="molecule type" value="Genomic_DNA"/>
</dbReference>
<sequence>MAPKLGGGGLLCRESRSASFHGRTTAATAASEPRQMRRPKTHPDLLGSAGAGAGAGSCLSTRSSSSSSSHDHHVSMTTTTDHENRGRRVPAKVLVNVTVQRSLGPLQVMASTEWTVEKLVEEALKQYRKEGRRPLLATGDHPSAFGLHYSQFSLESLDPKEKLIGLGSRNFFLCPKEPAAAAATAATAATATAAAATTTSSSSSSCSGEADKSTSKITIPWLRFMDFLL</sequence>
<evidence type="ECO:0000259" key="2">
    <source>
        <dbReference type="Pfam" id="PF23156"/>
    </source>
</evidence>